<evidence type="ECO:0000313" key="2">
    <source>
        <dbReference type="Proteomes" id="UP000035100"/>
    </source>
</evidence>
<dbReference type="RefSeq" id="WP_018302415.1">
    <property type="nucleotide sequence ID" value="NZ_KB902284.1"/>
</dbReference>
<accession>A0A0D0Q5J0</accession>
<dbReference type="InterPro" id="IPR010260">
    <property type="entry name" value="AlpA"/>
</dbReference>
<dbReference type="Proteomes" id="UP000035100">
    <property type="component" value="Unassembled WGS sequence"/>
</dbReference>
<dbReference type="InterPro" id="IPR052931">
    <property type="entry name" value="Prophage_regulatory_activator"/>
</dbReference>
<dbReference type="eggNOG" id="COG3311">
    <property type="taxonomic scope" value="Bacteria"/>
</dbReference>
<protein>
    <submittedName>
        <fullName evidence="1">Transcriptional regulator, AlpA family</fullName>
    </submittedName>
</protein>
<dbReference type="OrthoDB" id="9801242at2"/>
<proteinExistence type="predicted"/>
<name>A0A0D0Q5J0_9RHOB</name>
<keyword evidence="2" id="KW-1185">Reference proteome</keyword>
<dbReference type="STRING" id="1123501.Wenmar_03717"/>
<dbReference type="AlphaFoldDB" id="A0A0D0Q5J0"/>
<dbReference type="PANTHER" id="PTHR36154">
    <property type="entry name" value="DNA-BINDING TRANSCRIPTIONAL ACTIVATOR ALPA"/>
    <property type="match status" value="1"/>
</dbReference>
<comment type="caution">
    <text evidence="1">The sequence shown here is derived from an EMBL/GenBank/DDBJ whole genome shotgun (WGS) entry which is preliminary data.</text>
</comment>
<dbReference type="Gene3D" id="1.10.238.160">
    <property type="match status" value="1"/>
</dbReference>
<dbReference type="PANTHER" id="PTHR36154:SF1">
    <property type="entry name" value="DNA-BINDING TRANSCRIPTIONAL ACTIVATOR ALPA"/>
    <property type="match status" value="1"/>
</dbReference>
<dbReference type="Pfam" id="PF05930">
    <property type="entry name" value="Phage_AlpA"/>
    <property type="match status" value="1"/>
</dbReference>
<sequence>MTEEILRRPAVVRVTGLPTSTLYAAMARGTFPRPVKLGERAVGWRKSDIENWLASRTEASA</sequence>
<evidence type="ECO:0000313" key="1">
    <source>
        <dbReference type="EMBL" id="KIQ67757.1"/>
    </source>
</evidence>
<gene>
    <name evidence="1" type="ORF">Wenmar_03717</name>
</gene>
<reference evidence="1 2" key="1">
    <citation type="submission" date="2013-01" db="EMBL/GenBank/DDBJ databases">
        <authorList>
            <person name="Fiebig A."/>
            <person name="Goeker M."/>
            <person name="Klenk H.-P.P."/>
        </authorList>
    </citation>
    <scope>NUCLEOTIDE SEQUENCE [LARGE SCALE GENOMIC DNA]</scope>
    <source>
        <strain evidence="1 2">DSM 24838</strain>
    </source>
</reference>
<organism evidence="1 2">
    <name type="scientific">Wenxinia marina DSM 24838</name>
    <dbReference type="NCBI Taxonomy" id="1123501"/>
    <lineage>
        <taxon>Bacteria</taxon>
        <taxon>Pseudomonadati</taxon>
        <taxon>Pseudomonadota</taxon>
        <taxon>Alphaproteobacteria</taxon>
        <taxon>Rhodobacterales</taxon>
        <taxon>Roseobacteraceae</taxon>
        <taxon>Wenxinia</taxon>
    </lineage>
</organism>
<dbReference type="EMBL" id="AONG01000020">
    <property type="protein sequence ID" value="KIQ67757.1"/>
    <property type="molecule type" value="Genomic_DNA"/>
</dbReference>